<comment type="similarity">
    <text evidence="7">Belongs to the binding-protein-dependent transport system permease family.</text>
</comment>
<dbReference type="GO" id="GO:0005886">
    <property type="term" value="C:plasma membrane"/>
    <property type="evidence" value="ECO:0007669"/>
    <property type="project" value="UniProtKB-SubCell"/>
</dbReference>
<dbReference type="PROSITE" id="PS50928">
    <property type="entry name" value="ABC_TM1"/>
    <property type="match status" value="1"/>
</dbReference>
<dbReference type="PANTHER" id="PTHR30193:SF37">
    <property type="entry name" value="INNER MEMBRANE ABC TRANSPORTER PERMEASE PROTEIN YCJO"/>
    <property type="match status" value="1"/>
</dbReference>
<dbReference type="PANTHER" id="PTHR30193">
    <property type="entry name" value="ABC TRANSPORTER PERMEASE PROTEIN"/>
    <property type="match status" value="1"/>
</dbReference>
<keyword evidence="6 7" id="KW-0472">Membrane</keyword>
<evidence type="ECO:0000256" key="3">
    <source>
        <dbReference type="ARBA" id="ARBA00022475"/>
    </source>
</evidence>
<dbReference type="STRING" id="1850517.A8708_07940"/>
<feature type="transmembrane region" description="Helical" evidence="7">
    <location>
        <begin position="225"/>
        <end position="250"/>
    </location>
</feature>
<dbReference type="CDD" id="cd06261">
    <property type="entry name" value="TM_PBP2"/>
    <property type="match status" value="1"/>
</dbReference>
<dbReference type="AlphaFoldDB" id="A0A198A735"/>
<keyword evidence="3" id="KW-1003">Cell membrane</keyword>
<evidence type="ECO:0000256" key="6">
    <source>
        <dbReference type="ARBA" id="ARBA00023136"/>
    </source>
</evidence>
<comment type="subcellular location">
    <subcellularLocation>
        <location evidence="1 7">Cell membrane</location>
        <topology evidence="1 7">Multi-pass membrane protein</topology>
    </subcellularLocation>
</comment>
<evidence type="ECO:0000313" key="10">
    <source>
        <dbReference type="Proteomes" id="UP000078454"/>
    </source>
</evidence>
<evidence type="ECO:0000256" key="2">
    <source>
        <dbReference type="ARBA" id="ARBA00022448"/>
    </source>
</evidence>
<dbReference type="Proteomes" id="UP000078454">
    <property type="component" value="Unassembled WGS sequence"/>
</dbReference>
<feature type="transmembrane region" description="Helical" evidence="7">
    <location>
        <begin position="126"/>
        <end position="149"/>
    </location>
</feature>
<organism evidence="9 10">
    <name type="scientific">Paenibacillus oryzisoli</name>
    <dbReference type="NCBI Taxonomy" id="1850517"/>
    <lineage>
        <taxon>Bacteria</taxon>
        <taxon>Bacillati</taxon>
        <taxon>Bacillota</taxon>
        <taxon>Bacilli</taxon>
        <taxon>Bacillales</taxon>
        <taxon>Paenibacillaceae</taxon>
        <taxon>Paenibacillus</taxon>
    </lineage>
</organism>
<keyword evidence="10" id="KW-1185">Reference proteome</keyword>
<keyword evidence="4 7" id="KW-0812">Transmembrane</keyword>
<dbReference type="Pfam" id="PF00528">
    <property type="entry name" value="BPD_transp_1"/>
    <property type="match status" value="1"/>
</dbReference>
<evidence type="ECO:0000256" key="4">
    <source>
        <dbReference type="ARBA" id="ARBA00022692"/>
    </source>
</evidence>
<dbReference type="InterPro" id="IPR000515">
    <property type="entry name" value="MetI-like"/>
</dbReference>
<dbReference type="RefSeq" id="WP_068666993.1">
    <property type="nucleotide sequence ID" value="NZ_LYPB01000074.1"/>
</dbReference>
<accession>A0A198A735</accession>
<keyword evidence="5 7" id="KW-1133">Transmembrane helix</keyword>
<evidence type="ECO:0000313" key="9">
    <source>
        <dbReference type="EMBL" id="OAS16788.1"/>
    </source>
</evidence>
<gene>
    <name evidence="9" type="ORF">A8708_07940</name>
</gene>
<dbReference type="InterPro" id="IPR035906">
    <property type="entry name" value="MetI-like_sf"/>
</dbReference>
<dbReference type="GO" id="GO:0055085">
    <property type="term" value="P:transmembrane transport"/>
    <property type="evidence" value="ECO:0007669"/>
    <property type="project" value="InterPro"/>
</dbReference>
<sequence length="319" mass="36535">MNSNAITRTVSKARPKSVQRVKRPFPYKKLIPYLYLLPVMISIGFWIYRPLIETFQLSFYEWNMLPTSPKEFMGLDNFEKLVTLPEMSRALLNTLFYTVGVMPFSLILPLLIAISTDNIGQRTRNAYRALIFVPMIMAPVAVSAVWNWIMNPMGGILNKTLQAVLHIQEPIRFFTDERWAIWSITFITGWKLLSFSTLIFSAAMTGINKDYIEAARIDRANRWQIIWHVLLPLLSPTIMFMAMLSTLFAAEWSFSYVNVLTQGGPLNSTTNIYYLLWTYGFKTFSVGWSSAAAVCVFIGSGLISLGFMKLSKKLSFYDN</sequence>
<evidence type="ECO:0000256" key="5">
    <source>
        <dbReference type="ARBA" id="ARBA00022989"/>
    </source>
</evidence>
<dbReference type="InterPro" id="IPR051393">
    <property type="entry name" value="ABC_transporter_permease"/>
</dbReference>
<feature type="domain" description="ABC transmembrane type-1" evidence="8">
    <location>
        <begin position="91"/>
        <end position="309"/>
    </location>
</feature>
<feature type="transmembrane region" description="Helical" evidence="7">
    <location>
        <begin position="286"/>
        <end position="307"/>
    </location>
</feature>
<feature type="transmembrane region" description="Helical" evidence="7">
    <location>
        <begin position="94"/>
        <end position="114"/>
    </location>
</feature>
<proteinExistence type="inferred from homology"/>
<evidence type="ECO:0000259" key="8">
    <source>
        <dbReference type="PROSITE" id="PS50928"/>
    </source>
</evidence>
<protein>
    <submittedName>
        <fullName evidence="9">Glycerol-3-phosphate ABC transporter permease</fullName>
    </submittedName>
</protein>
<dbReference type="Gene3D" id="1.10.3720.10">
    <property type="entry name" value="MetI-like"/>
    <property type="match status" value="1"/>
</dbReference>
<evidence type="ECO:0000256" key="1">
    <source>
        <dbReference type="ARBA" id="ARBA00004651"/>
    </source>
</evidence>
<comment type="caution">
    <text evidence="9">The sequence shown here is derived from an EMBL/GenBank/DDBJ whole genome shotgun (WGS) entry which is preliminary data.</text>
</comment>
<dbReference type="SUPFAM" id="SSF161098">
    <property type="entry name" value="MetI-like"/>
    <property type="match status" value="1"/>
</dbReference>
<evidence type="ECO:0000256" key="7">
    <source>
        <dbReference type="RuleBase" id="RU363032"/>
    </source>
</evidence>
<feature type="transmembrane region" description="Helical" evidence="7">
    <location>
        <begin position="179"/>
        <end position="204"/>
    </location>
</feature>
<feature type="transmembrane region" description="Helical" evidence="7">
    <location>
        <begin position="30"/>
        <end position="48"/>
    </location>
</feature>
<keyword evidence="2 7" id="KW-0813">Transport</keyword>
<name>A0A198A735_9BACL</name>
<dbReference type="EMBL" id="LYPB01000074">
    <property type="protein sequence ID" value="OAS16788.1"/>
    <property type="molecule type" value="Genomic_DNA"/>
</dbReference>
<reference evidence="9 10" key="1">
    <citation type="submission" date="2016-05" db="EMBL/GenBank/DDBJ databases">
        <title>Paenibacillus sp. 1ZS3-15 nov., isolated from the rhizosphere soil.</title>
        <authorList>
            <person name="Zhang X.X."/>
            <person name="Zhang J."/>
        </authorList>
    </citation>
    <scope>NUCLEOTIDE SEQUENCE [LARGE SCALE GENOMIC DNA]</scope>
    <source>
        <strain evidence="9 10">1ZS3-15</strain>
    </source>
</reference>